<evidence type="ECO:0000256" key="4">
    <source>
        <dbReference type="ARBA" id="ARBA00022475"/>
    </source>
</evidence>
<evidence type="ECO:0000256" key="8">
    <source>
        <dbReference type="ARBA" id="ARBA00022840"/>
    </source>
</evidence>
<dbReference type="PROSITE" id="PS50011">
    <property type="entry name" value="PROTEIN_KINASE_DOM"/>
    <property type="match status" value="1"/>
</dbReference>
<keyword evidence="10" id="KW-0472">Membrane</keyword>
<dbReference type="GO" id="GO:0005524">
    <property type="term" value="F:ATP binding"/>
    <property type="evidence" value="ECO:0007669"/>
    <property type="project" value="UniProtKB-KW"/>
</dbReference>
<dbReference type="GO" id="GO:0005886">
    <property type="term" value="C:plasma membrane"/>
    <property type="evidence" value="ECO:0007669"/>
    <property type="project" value="UniProtKB-SubCell"/>
</dbReference>
<evidence type="ECO:0000256" key="1">
    <source>
        <dbReference type="ARBA" id="ARBA00004251"/>
    </source>
</evidence>
<evidence type="ECO:0000256" key="6">
    <source>
        <dbReference type="ARBA" id="ARBA00022729"/>
    </source>
</evidence>
<comment type="subcellular location">
    <subcellularLocation>
        <location evidence="1">Cell membrane</location>
        <topology evidence="1">Single-pass type I membrane protein</topology>
    </subcellularLocation>
</comment>
<gene>
    <name evidence="14" type="ORF">TIFTF001_021091</name>
</gene>
<evidence type="ECO:0000313" key="15">
    <source>
        <dbReference type="Proteomes" id="UP001187192"/>
    </source>
</evidence>
<keyword evidence="5" id="KW-0812">Transmembrane</keyword>
<dbReference type="InterPro" id="IPR000719">
    <property type="entry name" value="Prot_kinase_dom"/>
</dbReference>
<dbReference type="AlphaFoldDB" id="A0AA88DJQ8"/>
<evidence type="ECO:0000256" key="3">
    <source>
        <dbReference type="ARBA" id="ARBA00010217"/>
    </source>
</evidence>
<evidence type="ECO:0000313" key="14">
    <source>
        <dbReference type="EMBL" id="GMN51939.1"/>
    </source>
</evidence>
<evidence type="ECO:0000256" key="7">
    <source>
        <dbReference type="ARBA" id="ARBA00022741"/>
    </source>
</evidence>
<keyword evidence="12" id="KW-0325">Glycoprotein</keyword>
<feature type="domain" description="Protein kinase" evidence="13">
    <location>
        <begin position="1"/>
        <end position="196"/>
    </location>
</feature>
<keyword evidence="11" id="KW-0675">Receptor</keyword>
<comment type="caution">
    <text evidence="14">The sequence shown here is derived from an EMBL/GenBank/DDBJ whole genome shotgun (WGS) entry which is preliminary data.</text>
</comment>
<keyword evidence="6" id="KW-0732">Signal</keyword>
<evidence type="ECO:0000256" key="12">
    <source>
        <dbReference type="ARBA" id="ARBA00023180"/>
    </source>
</evidence>
<keyword evidence="15" id="KW-1185">Reference proteome</keyword>
<evidence type="ECO:0000256" key="10">
    <source>
        <dbReference type="ARBA" id="ARBA00023136"/>
    </source>
</evidence>
<protein>
    <recommendedName>
        <fullName evidence="13">Protein kinase domain-containing protein</fullName>
    </recommendedName>
</protein>
<dbReference type="FunFam" id="1.10.510.10:FF:000240">
    <property type="entry name" value="Lectin-domain containing receptor kinase A4.3"/>
    <property type="match status" value="1"/>
</dbReference>
<dbReference type="EMBL" id="BTGU01000039">
    <property type="protein sequence ID" value="GMN51939.1"/>
    <property type="molecule type" value="Genomic_DNA"/>
</dbReference>
<keyword evidence="7" id="KW-0547">Nucleotide-binding</keyword>
<reference evidence="14" key="1">
    <citation type="submission" date="2023-07" db="EMBL/GenBank/DDBJ databases">
        <title>draft genome sequence of fig (Ficus carica).</title>
        <authorList>
            <person name="Takahashi T."/>
            <person name="Nishimura K."/>
        </authorList>
    </citation>
    <scope>NUCLEOTIDE SEQUENCE</scope>
</reference>
<sequence>MPNGSLDSHIFENAISPPLTWDVRHRVSLGLASSLLYLHEEWEQCVVHRNVKSSNIMLDSRFNAKLGDFGLARLMDHEIGPQTTRLAGTLGYLTPEYVRTRRASKESDVYSFGVVCLEIVSGRKSVDPLEEYQMWFVEWVWELYGMGNLILAVDKRLQSDFDQKQTECLMVVGLWCIHPDPSLRAFHKASDSCSQL</sequence>
<name>A0AA88DJQ8_FICCA</name>
<evidence type="ECO:0000256" key="11">
    <source>
        <dbReference type="ARBA" id="ARBA00023170"/>
    </source>
</evidence>
<accession>A0AA88DJQ8</accession>
<dbReference type="Proteomes" id="UP001187192">
    <property type="component" value="Unassembled WGS sequence"/>
</dbReference>
<comment type="similarity">
    <text evidence="3">In the C-terminal section; belongs to the protein kinase superfamily. Ser/Thr protein kinase family.</text>
</comment>
<evidence type="ECO:0000256" key="9">
    <source>
        <dbReference type="ARBA" id="ARBA00022989"/>
    </source>
</evidence>
<dbReference type="GO" id="GO:0004672">
    <property type="term" value="F:protein kinase activity"/>
    <property type="evidence" value="ECO:0007669"/>
    <property type="project" value="InterPro"/>
</dbReference>
<keyword evidence="9" id="KW-1133">Transmembrane helix</keyword>
<keyword evidence="8" id="KW-0067">ATP-binding</keyword>
<dbReference type="InterPro" id="IPR011009">
    <property type="entry name" value="Kinase-like_dom_sf"/>
</dbReference>
<dbReference type="PANTHER" id="PTHR27007">
    <property type="match status" value="1"/>
</dbReference>
<comment type="similarity">
    <text evidence="2">In the N-terminal section; belongs to the leguminous lectin family.</text>
</comment>
<dbReference type="InterPro" id="IPR050528">
    <property type="entry name" value="L-type_Lectin-RKs"/>
</dbReference>
<evidence type="ECO:0000259" key="13">
    <source>
        <dbReference type="PROSITE" id="PS50011"/>
    </source>
</evidence>
<evidence type="ECO:0000256" key="2">
    <source>
        <dbReference type="ARBA" id="ARBA00008536"/>
    </source>
</evidence>
<evidence type="ECO:0000256" key="5">
    <source>
        <dbReference type="ARBA" id="ARBA00022692"/>
    </source>
</evidence>
<dbReference type="GO" id="GO:0002229">
    <property type="term" value="P:defense response to oomycetes"/>
    <property type="evidence" value="ECO:0007669"/>
    <property type="project" value="UniProtKB-ARBA"/>
</dbReference>
<organism evidence="14 15">
    <name type="scientific">Ficus carica</name>
    <name type="common">Common fig</name>
    <dbReference type="NCBI Taxonomy" id="3494"/>
    <lineage>
        <taxon>Eukaryota</taxon>
        <taxon>Viridiplantae</taxon>
        <taxon>Streptophyta</taxon>
        <taxon>Embryophyta</taxon>
        <taxon>Tracheophyta</taxon>
        <taxon>Spermatophyta</taxon>
        <taxon>Magnoliopsida</taxon>
        <taxon>eudicotyledons</taxon>
        <taxon>Gunneridae</taxon>
        <taxon>Pentapetalae</taxon>
        <taxon>rosids</taxon>
        <taxon>fabids</taxon>
        <taxon>Rosales</taxon>
        <taxon>Moraceae</taxon>
        <taxon>Ficeae</taxon>
        <taxon>Ficus</taxon>
    </lineage>
</organism>
<proteinExistence type="inferred from homology"/>
<keyword evidence="4" id="KW-1003">Cell membrane</keyword>
<dbReference type="Gramene" id="FCD_00027859-RA">
    <property type="protein sequence ID" value="FCD_00027859-RA:cds"/>
    <property type="gene ID" value="FCD_00027859"/>
</dbReference>
<dbReference type="Gene3D" id="1.10.510.10">
    <property type="entry name" value="Transferase(Phosphotransferase) domain 1"/>
    <property type="match status" value="1"/>
</dbReference>
<dbReference type="SUPFAM" id="SSF56112">
    <property type="entry name" value="Protein kinase-like (PK-like)"/>
    <property type="match status" value="1"/>
</dbReference>
<dbReference type="Pfam" id="PF00069">
    <property type="entry name" value="Pkinase"/>
    <property type="match status" value="1"/>
</dbReference>